<feature type="transmembrane region" description="Helical" evidence="7">
    <location>
        <begin position="332"/>
        <end position="356"/>
    </location>
</feature>
<dbReference type="InterPro" id="IPR010308">
    <property type="entry name" value="TRP_C"/>
</dbReference>
<dbReference type="SMART" id="SM01320">
    <property type="entry name" value="TRP_N"/>
    <property type="match status" value="1"/>
</dbReference>
<dbReference type="InterPro" id="IPR040241">
    <property type="entry name" value="TRP_Flc/Pkd2-like"/>
</dbReference>
<feature type="non-terminal residue" evidence="9">
    <location>
        <position position="1"/>
    </location>
</feature>
<organism evidence="9 10">
    <name type="scientific">Schizopora paradoxa</name>
    <dbReference type="NCBI Taxonomy" id="27342"/>
    <lineage>
        <taxon>Eukaryota</taxon>
        <taxon>Fungi</taxon>
        <taxon>Dikarya</taxon>
        <taxon>Basidiomycota</taxon>
        <taxon>Agaricomycotina</taxon>
        <taxon>Agaricomycetes</taxon>
        <taxon>Hymenochaetales</taxon>
        <taxon>Schizoporaceae</taxon>
        <taxon>Schizopora</taxon>
    </lineage>
</organism>
<dbReference type="PANTHER" id="PTHR31145">
    <property type="entry name" value="INTEGRAL MEMBRANE PROTEIN (AFU_ORTHOLOGUE AFUA_7G01610)"/>
    <property type="match status" value="1"/>
</dbReference>
<feature type="transmembrane region" description="Helical" evidence="7">
    <location>
        <begin position="410"/>
        <end position="432"/>
    </location>
</feature>
<gene>
    <name evidence="9" type="ORF">SCHPADRAFT_811534</name>
</gene>
<evidence type="ECO:0000313" key="9">
    <source>
        <dbReference type="EMBL" id="KLO16045.1"/>
    </source>
</evidence>
<dbReference type="GO" id="GO:0009272">
    <property type="term" value="P:fungal-type cell wall biogenesis"/>
    <property type="evidence" value="ECO:0007669"/>
    <property type="project" value="TreeGrafter"/>
</dbReference>
<protein>
    <submittedName>
        <fullName evidence="9">TRP-domain-containing protein</fullName>
    </submittedName>
</protein>
<evidence type="ECO:0000256" key="2">
    <source>
        <dbReference type="ARBA" id="ARBA00010642"/>
    </source>
</evidence>
<dbReference type="OrthoDB" id="2115177at2759"/>
<keyword evidence="6 7" id="KW-0472">Membrane</keyword>
<evidence type="ECO:0000256" key="6">
    <source>
        <dbReference type="ARBA" id="ARBA00023136"/>
    </source>
</evidence>
<name>A0A0H2RVJ1_9AGAM</name>
<dbReference type="Pfam" id="PF14558">
    <property type="entry name" value="TRP_N"/>
    <property type="match status" value="1"/>
</dbReference>
<evidence type="ECO:0000313" key="10">
    <source>
        <dbReference type="Proteomes" id="UP000053477"/>
    </source>
</evidence>
<keyword evidence="4" id="KW-0732">Signal</keyword>
<evidence type="ECO:0000256" key="5">
    <source>
        <dbReference type="ARBA" id="ARBA00022989"/>
    </source>
</evidence>
<comment type="similarity">
    <text evidence="2">Belongs to the transient receptor potential (TRP) ion channel family.</text>
</comment>
<feature type="non-terminal residue" evidence="9">
    <location>
        <position position="587"/>
    </location>
</feature>
<evidence type="ECO:0000256" key="7">
    <source>
        <dbReference type="SAM" id="Phobius"/>
    </source>
</evidence>
<sequence length="587" mass="64114">IVTSSVSYCAPPIALLVQQFDLTYFAANSSIFFNISASSVDPNINATANLLVNIYGMQPVNISIDLCDQFGGALCPLPQYNFDGSEVLQLPSNLDVSSHVPGIAYKIPDLEAFAQLTLVDHESGEIKACVQSTLSNGWSTHQQGVVWATAGVALLALISAIIHSIRTPEALAPFRLVDLMSLYQVIGSSALLNLNYPVIYRSFASNFAWALGLVATGARSSIQQAINNMRHKTGGSIADANSGSAIDLVNRRFSPYNALLPAVSTEAVGTVRTLRNAGMLFLGGSTGSSPSSPLRYVKRDVATVTADSGNILQAGLPVYVNSLGVGTANGFMTVFFTVLFAALISGAALGLGYVALKLLRRKRTSYSQKLEDMEEYYPWFSRGWALRLVLISFLPVTVFAFYQWTLKDSWLSVLLSVITFLSIGSYLAYVTFRLVQMVRRDRPWTLYTHTPYIFPHGPLYIQYRHQRWYFFLFSFGAVFMRGLIIGPANSNGLAQVVLLLILELALLNATVFLKPHETRGGDVLAITLAVARVIGSGLLFAFVPKFEVKAIPRVAIGIIAAVLFSIMVIVMFFNILVNLGLKKAWRQ</sequence>
<dbReference type="Pfam" id="PF06011">
    <property type="entry name" value="TRP"/>
    <property type="match status" value="1"/>
</dbReference>
<feature type="transmembrane region" description="Helical" evidence="7">
    <location>
        <begin position="523"/>
        <end position="543"/>
    </location>
</feature>
<feature type="domain" description="ML-like" evidence="8">
    <location>
        <begin position="1"/>
        <end position="141"/>
    </location>
</feature>
<keyword evidence="10" id="KW-1185">Reference proteome</keyword>
<dbReference type="AlphaFoldDB" id="A0A0H2RVJ1"/>
<evidence type="ECO:0000256" key="4">
    <source>
        <dbReference type="ARBA" id="ARBA00022729"/>
    </source>
</evidence>
<proteinExistence type="inferred from homology"/>
<feature type="transmembrane region" description="Helical" evidence="7">
    <location>
        <begin position="555"/>
        <end position="581"/>
    </location>
</feature>
<dbReference type="EMBL" id="KQ085921">
    <property type="protein sequence ID" value="KLO16045.1"/>
    <property type="molecule type" value="Genomic_DNA"/>
</dbReference>
<dbReference type="InParanoid" id="A0A0H2RVJ1"/>
<dbReference type="STRING" id="27342.A0A0H2RVJ1"/>
<keyword evidence="3 7" id="KW-0812">Transmembrane</keyword>
<reference evidence="9 10" key="1">
    <citation type="submission" date="2015-04" db="EMBL/GenBank/DDBJ databases">
        <title>Complete genome sequence of Schizopora paradoxa KUC8140, a cosmopolitan wood degrader in East Asia.</title>
        <authorList>
            <consortium name="DOE Joint Genome Institute"/>
            <person name="Min B."/>
            <person name="Park H."/>
            <person name="Jang Y."/>
            <person name="Kim J.-J."/>
            <person name="Kim K.H."/>
            <person name="Pangilinan J."/>
            <person name="Lipzen A."/>
            <person name="Riley R."/>
            <person name="Grigoriev I.V."/>
            <person name="Spatafora J.W."/>
            <person name="Choi I.-G."/>
        </authorList>
    </citation>
    <scope>NUCLEOTIDE SEQUENCE [LARGE SCALE GENOMIC DNA]</scope>
    <source>
        <strain evidence="9 10">KUC8140</strain>
    </source>
</reference>
<dbReference type="GO" id="GO:0016020">
    <property type="term" value="C:membrane"/>
    <property type="evidence" value="ECO:0007669"/>
    <property type="project" value="UniProtKB-SubCell"/>
</dbReference>
<evidence type="ECO:0000256" key="3">
    <source>
        <dbReference type="ARBA" id="ARBA00022692"/>
    </source>
</evidence>
<dbReference type="PANTHER" id="PTHR31145:SF2">
    <property type="entry name" value="FLAVIN CARRIER PROTEIN 2"/>
    <property type="match status" value="1"/>
</dbReference>
<keyword evidence="5 7" id="KW-1133">Transmembrane helix</keyword>
<evidence type="ECO:0000259" key="8">
    <source>
        <dbReference type="SMART" id="SM01320"/>
    </source>
</evidence>
<accession>A0A0H2RVJ1</accession>
<dbReference type="Proteomes" id="UP000053477">
    <property type="component" value="Unassembled WGS sequence"/>
</dbReference>
<dbReference type="FunCoup" id="A0A0H2RVJ1">
    <property type="interactions" value="19"/>
</dbReference>
<dbReference type="InterPro" id="IPR032800">
    <property type="entry name" value="TRP_N"/>
</dbReference>
<feature type="transmembrane region" description="Helical" evidence="7">
    <location>
        <begin position="384"/>
        <end position="404"/>
    </location>
</feature>
<feature type="transmembrane region" description="Helical" evidence="7">
    <location>
        <begin position="468"/>
        <end position="486"/>
    </location>
</feature>
<comment type="subcellular location">
    <subcellularLocation>
        <location evidence="1">Membrane</location>
        <topology evidence="1">Multi-pass membrane protein</topology>
    </subcellularLocation>
</comment>
<dbReference type="GO" id="GO:0055085">
    <property type="term" value="P:transmembrane transport"/>
    <property type="evidence" value="ECO:0007669"/>
    <property type="project" value="TreeGrafter"/>
</dbReference>
<feature type="transmembrane region" description="Helical" evidence="7">
    <location>
        <begin position="492"/>
        <end position="511"/>
    </location>
</feature>
<evidence type="ECO:0000256" key="1">
    <source>
        <dbReference type="ARBA" id="ARBA00004141"/>
    </source>
</evidence>